<dbReference type="GeneID" id="71855749"/>
<keyword evidence="1" id="KW-0812">Transmembrane</keyword>
<evidence type="ECO:0000256" key="1">
    <source>
        <dbReference type="SAM" id="Phobius"/>
    </source>
</evidence>
<dbReference type="Proteomes" id="UP001595821">
    <property type="component" value="Unassembled WGS sequence"/>
</dbReference>
<proteinExistence type="predicted"/>
<gene>
    <name evidence="2" type="ORF">ACFOZ7_20795</name>
</gene>
<sequence length="243" mass="26502">MRGDDRAVSEVVAFVLVFGIIIGSVALLSVVGFQSMEEYKEGEQLRNADRAMSAIADNFNDVLRDDGIEERAGELALREGTIRTGSDGATWEVTVLEDGNPTPLLEEDGAFGTFEYVYGDDAIAYEGGGVFRRDSSGNVEISEPPLRCSDDAAVVSLVAIDADDRSLQSSETQQFTVVQNRSHEDTVNETFIGDDLTVKLEVDGSQYQNGWDDVLNGGNWDNDGECEDVERVSVHVVVVDVEY</sequence>
<protein>
    <recommendedName>
        <fullName evidence="4">Flagellin</fullName>
    </recommendedName>
</protein>
<evidence type="ECO:0000313" key="3">
    <source>
        <dbReference type="Proteomes" id="UP001595821"/>
    </source>
</evidence>
<evidence type="ECO:0008006" key="4">
    <source>
        <dbReference type="Google" id="ProtNLM"/>
    </source>
</evidence>
<feature type="transmembrane region" description="Helical" evidence="1">
    <location>
        <begin position="12"/>
        <end position="33"/>
    </location>
</feature>
<keyword evidence="1" id="KW-0472">Membrane</keyword>
<dbReference type="RefSeq" id="WP_246970653.1">
    <property type="nucleotide sequence ID" value="NZ_CP095397.1"/>
</dbReference>
<name>A0ABD5P4S6_9EURY</name>
<dbReference type="Pfam" id="PF23960">
    <property type="entry name" value="DUF7289"/>
    <property type="match status" value="1"/>
</dbReference>
<dbReference type="AlphaFoldDB" id="A0ABD5P4S6"/>
<keyword evidence="1" id="KW-1133">Transmembrane helix</keyword>
<comment type="caution">
    <text evidence="2">The sequence shown here is derived from an EMBL/GenBank/DDBJ whole genome shotgun (WGS) entry which is preliminary data.</text>
</comment>
<evidence type="ECO:0000313" key="2">
    <source>
        <dbReference type="EMBL" id="MFC4249336.1"/>
    </source>
</evidence>
<accession>A0ABD5P4S6</accession>
<dbReference type="EMBL" id="JBHSDJ010000132">
    <property type="protein sequence ID" value="MFC4249336.1"/>
    <property type="molecule type" value="Genomic_DNA"/>
</dbReference>
<dbReference type="InterPro" id="IPR055713">
    <property type="entry name" value="DUF7289"/>
</dbReference>
<organism evidence="2 3">
    <name type="scientific">Natribaculum luteum</name>
    <dbReference type="NCBI Taxonomy" id="1586232"/>
    <lineage>
        <taxon>Archaea</taxon>
        <taxon>Methanobacteriati</taxon>
        <taxon>Methanobacteriota</taxon>
        <taxon>Stenosarchaea group</taxon>
        <taxon>Halobacteria</taxon>
        <taxon>Halobacteriales</taxon>
        <taxon>Natrialbaceae</taxon>
        <taxon>Natribaculum</taxon>
    </lineage>
</organism>
<reference evidence="2 3" key="1">
    <citation type="journal article" date="2014" name="Int. J. Syst. Evol. Microbiol.">
        <title>Complete genome sequence of Corynebacterium casei LMG S-19264T (=DSM 44701T), isolated from a smear-ripened cheese.</title>
        <authorList>
            <consortium name="US DOE Joint Genome Institute (JGI-PGF)"/>
            <person name="Walter F."/>
            <person name="Albersmeier A."/>
            <person name="Kalinowski J."/>
            <person name="Ruckert C."/>
        </authorList>
    </citation>
    <scope>NUCLEOTIDE SEQUENCE [LARGE SCALE GENOMIC DNA]</scope>
    <source>
        <strain evidence="2 3">IBRC-M 10912</strain>
    </source>
</reference>